<dbReference type="RefSeq" id="WP_211533538.1">
    <property type="nucleotide sequence ID" value="NZ_CP058560.1"/>
</dbReference>
<dbReference type="AlphaFoldDB" id="A0A8T8K2J5"/>
<dbReference type="Gene3D" id="3.40.50.720">
    <property type="entry name" value="NAD(P)-binding Rossmann-like Domain"/>
    <property type="match status" value="1"/>
</dbReference>
<accession>A0A8T8K2J5</accession>
<name>A0A8T8K2J5_9EURY</name>
<protein>
    <submittedName>
        <fullName evidence="2">dTDP-4-dehydrorhamnose reductase</fullName>
        <ecNumber evidence="2">1.1.1.133</ecNumber>
    </submittedName>
</protein>
<dbReference type="GO" id="GO:0005829">
    <property type="term" value="C:cytosol"/>
    <property type="evidence" value="ECO:0007669"/>
    <property type="project" value="TreeGrafter"/>
</dbReference>
<dbReference type="InterPro" id="IPR005913">
    <property type="entry name" value="dTDP_dehydrorham_reduct"/>
</dbReference>
<dbReference type="KEGG" id="meme:HYG87_01825"/>
<keyword evidence="3" id="KW-1185">Reference proteome</keyword>
<evidence type="ECO:0000313" key="2">
    <source>
        <dbReference type="EMBL" id="QUH22594.1"/>
    </source>
</evidence>
<dbReference type="EC" id="1.1.1.133" evidence="2"/>
<gene>
    <name evidence="2" type="primary">rfbD</name>
    <name evidence="2" type="ORF">HYG87_01825</name>
</gene>
<dbReference type="InterPro" id="IPR036291">
    <property type="entry name" value="NAD(P)-bd_dom_sf"/>
</dbReference>
<dbReference type="FunFam" id="3.40.50.720:FF:000159">
    <property type="entry name" value="dTDP-4-dehydrorhamnose reductase"/>
    <property type="match status" value="1"/>
</dbReference>
<reference evidence="2" key="1">
    <citation type="submission" date="2020-07" db="EMBL/GenBank/DDBJ databases">
        <title>Methanobacterium. sp. MethCan genome.</title>
        <authorList>
            <person name="Postec A."/>
            <person name="Quemeneur M."/>
        </authorList>
    </citation>
    <scope>NUCLEOTIDE SEQUENCE</scope>
    <source>
        <strain evidence="2">MethCAN</strain>
    </source>
</reference>
<dbReference type="EMBL" id="CP058560">
    <property type="protein sequence ID" value="QUH22594.1"/>
    <property type="molecule type" value="Genomic_DNA"/>
</dbReference>
<dbReference type="GO" id="GO:0019305">
    <property type="term" value="P:dTDP-rhamnose biosynthetic process"/>
    <property type="evidence" value="ECO:0007669"/>
    <property type="project" value="TreeGrafter"/>
</dbReference>
<evidence type="ECO:0000259" key="1">
    <source>
        <dbReference type="Pfam" id="PF04321"/>
    </source>
</evidence>
<dbReference type="Pfam" id="PF04321">
    <property type="entry name" value="RmlD_sub_bind"/>
    <property type="match status" value="1"/>
</dbReference>
<keyword evidence="2" id="KW-0560">Oxidoreductase</keyword>
<evidence type="ECO:0000313" key="3">
    <source>
        <dbReference type="Proteomes" id="UP000681041"/>
    </source>
</evidence>
<dbReference type="Gene3D" id="3.90.25.10">
    <property type="entry name" value="UDP-galactose 4-epimerase, domain 1"/>
    <property type="match status" value="1"/>
</dbReference>
<dbReference type="GO" id="GO:0008831">
    <property type="term" value="F:dTDP-4-dehydrorhamnose reductase activity"/>
    <property type="evidence" value="ECO:0007669"/>
    <property type="project" value="UniProtKB-EC"/>
</dbReference>
<feature type="domain" description="RmlD-like substrate binding" evidence="1">
    <location>
        <begin position="1"/>
        <end position="276"/>
    </location>
</feature>
<dbReference type="PANTHER" id="PTHR10491">
    <property type="entry name" value="DTDP-4-DEHYDRORHAMNOSE REDUCTASE"/>
    <property type="match status" value="1"/>
</dbReference>
<dbReference type="PANTHER" id="PTHR10491:SF4">
    <property type="entry name" value="METHIONINE ADENOSYLTRANSFERASE 2 SUBUNIT BETA"/>
    <property type="match status" value="1"/>
</dbReference>
<dbReference type="SUPFAM" id="SSF51735">
    <property type="entry name" value="NAD(P)-binding Rossmann-fold domains"/>
    <property type="match status" value="1"/>
</dbReference>
<dbReference type="InterPro" id="IPR029903">
    <property type="entry name" value="RmlD-like-bd"/>
</dbReference>
<dbReference type="NCBIfam" id="TIGR01214">
    <property type="entry name" value="rmlD"/>
    <property type="match status" value="1"/>
</dbReference>
<organism evidence="2 3">
    <name type="scientific">Methanobacterium alkalithermotolerans</name>
    <dbReference type="NCBI Taxonomy" id="2731220"/>
    <lineage>
        <taxon>Archaea</taxon>
        <taxon>Methanobacteriati</taxon>
        <taxon>Methanobacteriota</taxon>
        <taxon>Methanomada group</taxon>
        <taxon>Methanobacteria</taxon>
        <taxon>Methanobacteriales</taxon>
        <taxon>Methanobacteriaceae</taxon>
        <taxon>Methanobacterium</taxon>
    </lineage>
</organism>
<dbReference type="CDD" id="cd05254">
    <property type="entry name" value="dTDP_HR_like_SDR_e"/>
    <property type="match status" value="1"/>
</dbReference>
<proteinExistence type="predicted"/>
<dbReference type="GeneID" id="64819463"/>
<dbReference type="OrthoDB" id="4907at2157"/>
<sequence length="278" mass="31483">MKVMIIGSEGMLGRDLVETLKPFHELETTTINTLDITRLDNTVETIKELKPEVVIHAAAYTDVDGSESKKDLAYQVNALGSRNVAVGCLEADASMVYISTDYVFDGAKGTSYQEYDKTNPLSVYGKSKLHGETFIQDILSKFYIVRTSWLYGEHGPNFPSTMLQLARENDTISVVNDQFGSPTFTKDLAHGLKLLIEKPAYGIYHLTNSDYCSWYEYAREIFKIKGVEVEVKPVPTSQFPRPAPRPEYSVLDNYHWKMEGFKALRSYKDALQEYLSLI</sequence>
<dbReference type="Proteomes" id="UP000681041">
    <property type="component" value="Chromosome"/>
</dbReference>